<comment type="caution">
    <text evidence="1">The sequence shown here is derived from an EMBL/GenBank/DDBJ whole genome shotgun (WGS) entry which is preliminary data.</text>
</comment>
<evidence type="ECO:0000313" key="1">
    <source>
        <dbReference type="EMBL" id="ELP35899.1"/>
    </source>
</evidence>
<reference evidence="1 2" key="1">
    <citation type="journal article" date="2013" name="Mar. Genomics">
        <title>Expression of sulfatases in Rhodopirellula baltica and the diversity of sulfatases in the genus Rhodopirellula.</title>
        <authorList>
            <person name="Wegner C.E."/>
            <person name="Richter-Heitmann T."/>
            <person name="Klindworth A."/>
            <person name="Klockow C."/>
            <person name="Richter M."/>
            <person name="Achstetter T."/>
            <person name="Glockner F.O."/>
            <person name="Harder J."/>
        </authorList>
    </citation>
    <scope>NUCLEOTIDE SEQUENCE [LARGE SCALE GENOMIC DNA]</scope>
    <source>
        <strain evidence="1 2">SWK14</strain>
    </source>
</reference>
<sequence length="40" mass="4417">MEAGGGPCHRDPRRFRKNLAAAQLELVVIVVTEAIMVDPR</sequence>
<dbReference type="Proteomes" id="UP000010959">
    <property type="component" value="Unassembled WGS sequence"/>
</dbReference>
<dbReference type="PATRIC" id="fig|993516.3.peg.174"/>
<evidence type="ECO:0000313" key="2">
    <source>
        <dbReference type="Proteomes" id="UP000010959"/>
    </source>
</evidence>
<gene>
    <name evidence="1" type="ORF">RBSWK_00161</name>
</gene>
<dbReference type="AlphaFoldDB" id="L7CNN6"/>
<accession>L7CNN6</accession>
<dbReference type="EMBL" id="AMWG01000004">
    <property type="protein sequence ID" value="ELP35899.1"/>
    <property type="molecule type" value="Genomic_DNA"/>
</dbReference>
<name>L7CNN6_RHOBT</name>
<protein>
    <submittedName>
        <fullName evidence="1">Uncharacterized protein</fullName>
    </submittedName>
</protein>
<organism evidence="1 2">
    <name type="scientific">Rhodopirellula baltica SWK14</name>
    <dbReference type="NCBI Taxonomy" id="993516"/>
    <lineage>
        <taxon>Bacteria</taxon>
        <taxon>Pseudomonadati</taxon>
        <taxon>Planctomycetota</taxon>
        <taxon>Planctomycetia</taxon>
        <taxon>Pirellulales</taxon>
        <taxon>Pirellulaceae</taxon>
        <taxon>Rhodopirellula</taxon>
    </lineage>
</organism>
<proteinExistence type="predicted"/>